<reference evidence="1" key="1">
    <citation type="submission" date="2021-02" db="EMBL/GenBank/DDBJ databases">
        <authorList>
            <person name="Nowell W R."/>
        </authorList>
    </citation>
    <scope>NUCLEOTIDE SEQUENCE</scope>
</reference>
<feature type="non-terminal residue" evidence="1">
    <location>
        <position position="113"/>
    </location>
</feature>
<dbReference type="EMBL" id="CAJOBC010100845">
    <property type="protein sequence ID" value="CAF4469703.1"/>
    <property type="molecule type" value="Genomic_DNA"/>
</dbReference>
<dbReference type="Proteomes" id="UP000681722">
    <property type="component" value="Unassembled WGS sequence"/>
</dbReference>
<gene>
    <name evidence="1" type="ORF">SRO942_LOCUS43204</name>
</gene>
<organism evidence="1 2">
    <name type="scientific">Didymodactylos carnosus</name>
    <dbReference type="NCBI Taxonomy" id="1234261"/>
    <lineage>
        <taxon>Eukaryota</taxon>
        <taxon>Metazoa</taxon>
        <taxon>Spiralia</taxon>
        <taxon>Gnathifera</taxon>
        <taxon>Rotifera</taxon>
        <taxon>Eurotatoria</taxon>
        <taxon>Bdelloidea</taxon>
        <taxon>Philodinida</taxon>
        <taxon>Philodinidae</taxon>
        <taxon>Didymodactylos</taxon>
    </lineage>
</organism>
<accession>A0A8S2WZF4</accession>
<name>A0A8S2WZF4_9BILA</name>
<proteinExistence type="predicted"/>
<comment type="caution">
    <text evidence="1">The sequence shown here is derived from an EMBL/GenBank/DDBJ whole genome shotgun (WGS) entry which is preliminary data.</text>
</comment>
<dbReference type="AlphaFoldDB" id="A0A8S2WZF4"/>
<evidence type="ECO:0000313" key="1">
    <source>
        <dbReference type="EMBL" id="CAF4469703.1"/>
    </source>
</evidence>
<protein>
    <submittedName>
        <fullName evidence="1">Uncharacterized protein</fullName>
    </submittedName>
</protein>
<evidence type="ECO:0000313" key="2">
    <source>
        <dbReference type="Proteomes" id="UP000681722"/>
    </source>
</evidence>
<sequence length="113" mass="12247">LDKPDHTVIVNAMNVLLDENVAKGYSLIGIPLIHLSSNEFIDDLTSLQSGSAIKAYEILKIMTQFALDEKIDANTKSKISEVSTTKPDPSDILEIYGSGVMGAFPEALPPLCR</sequence>